<evidence type="ECO:0000256" key="4">
    <source>
        <dbReference type="PROSITE-ProRule" id="PRU00335"/>
    </source>
</evidence>
<comment type="caution">
    <text evidence="6">The sequence shown here is derived from an EMBL/GenBank/DDBJ whole genome shotgun (WGS) entry which is preliminary data.</text>
</comment>
<proteinExistence type="predicted"/>
<evidence type="ECO:0000256" key="1">
    <source>
        <dbReference type="ARBA" id="ARBA00023015"/>
    </source>
</evidence>
<organism evidence="6 7">
    <name type="scientific">Paenibacillus helianthi</name>
    <dbReference type="NCBI Taxonomy" id="1349432"/>
    <lineage>
        <taxon>Bacteria</taxon>
        <taxon>Bacillati</taxon>
        <taxon>Bacillota</taxon>
        <taxon>Bacilli</taxon>
        <taxon>Bacillales</taxon>
        <taxon>Paenibacillaceae</taxon>
        <taxon>Paenibacillus</taxon>
    </lineage>
</organism>
<dbReference type="InterPro" id="IPR001647">
    <property type="entry name" value="HTH_TetR"/>
</dbReference>
<dbReference type="PANTHER" id="PTHR47506">
    <property type="entry name" value="TRANSCRIPTIONAL REGULATORY PROTEIN"/>
    <property type="match status" value="1"/>
</dbReference>
<dbReference type="InterPro" id="IPR009057">
    <property type="entry name" value="Homeodomain-like_sf"/>
</dbReference>
<reference evidence="6 7" key="1">
    <citation type="submission" date="2016-03" db="EMBL/GenBank/DDBJ databases">
        <authorList>
            <person name="Sant'Anna F.H."/>
            <person name="Ambrosini A."/>
            <person name="Souza R."/>
            <person name="Bach E."/>
            <person name="Fernandes G."/>
            <person name="Balsanelli E."/>
            <person name="Baura V.A."/>
            <person name="Souza E.M."/>
            <person name="Passaglia L."/>
        </authorList>
    </citation>
    <scope>NUCLEOTIDE SEQUENCE [LARGE SCALE GENOMIC DNA]</scope>
    <source>
        <strain evidence="6 7">P26E</strain>
    </source>
</reference>
<gene>
    <name evidence="6" type="ORF">A3844_04000</name>
</gene>
<keyword evidence="2 4" id="KW-0238">DNA-binding</keyword>
<feature type="domain" description="HTH tetR-type" evidence="5">
    <location>
        <begin position="5"/>
        <end position="65"/>
    </location>
</feature>
<accession>A0ABX3ET05</accession>
<dbReference type="Proteomes" id="UP000186058">
    <property type="component" value="Unassembled WGS sequence"/>
</dbReference>
<evidence type="ECO:0000313" key="7">
    <source>
        <dbReference type="Proteomes" id="UP000186058"/>
    </source>
</evidence>
<dbReference type="Pfam" id="PF16925">
    <property type="entry name" value="TetR_C_13"/>
    <property type="match status" value="1"/>
</dbReference>
<dbReference type="InterPro" id="IPR036271">
    <property type="entry name" value="Tet_transcr_reg_TetR-rel_C_sf"/>
</dbReference>
<dbReference type="SUPFAM" id="SSF48498">
    <property type="entry name" value="Tetracyclin repressor-like, C-terminal domain"/>
    <property type="match status" value="1"/>
</dbReference>
<name>A0ABX3ET05_9BACL</name>
<feature type="DNA-binding region" description="H-T-H motif" evidence="4">
    <location>
        <begin position="28"/>
        <end position="47"/>
    </location>
</feature>
<dbReference type="InterPro" id="IPR011075">
    <property type="entry name" value="TetR_C"/>
</dbReference>
<dbReference type="Pfam" id="PF00440">
    <property type="entry name" value="TetR_N"/>
    <property type="match status" value="1"/>
</dbReference>
<evidence type="ECO:0000313" key="6">
    <source>
        <dbReference type="EMBL" id="OKP91017.1"/>
    </source>
</evidence>
<dbReference type="RefSeq" id="WP_074106691.1">
    <property type="nucleotide sequence ID" value="NZ_LVWI01000002.1"/>
</dbReference>
<dbReference type="PROSITE" id="PS50977">
    <property type="entry name" value="HTH_TETR_2"/>
    <property type="match status" value="1"/>
</dbReference>
<sequence>MNTNKNTLQKIMDIGLTLVQERGYNGFSYADIAEAIGIRKASIHYHFPSKQDLVQAVLLRYRKEFMDKLQHISDQPHSCLQNIQLFFGLYRDTLENNTKLCLCSMMAAELNSFPPEIREELNMFFDANAVWLEHVLDQGKKSGEFTFSMSAMEQAKTIVAFVQGAQLLSRSSGDIGYYDSLVTNYMAILTPVNLL</sequence>
<keyword evidence="1" id="KW-0805">Transcription regulation</keyword>
<keyword evidence="3" id="KW-0804">Transcription</keyword>
<keyword evidence="7" id="KW-1185">Reference proteome</keyword>
<evidence type="ECO:0000259" key="5">
    <source>
        <dbReference type="PROSITE" id="PS50977"/>
    </source>
</evidence>
<dbReference type="Gene3D" id="1.10.357.10">
    <property type="entry name" value="Tetracycline Repressor, domain 2"/>
    <property type="match status" value="1"/>
</dbReference>
<dbReference type="PANTHER" id="PTHR47506:SF1">
    <property type="entry name" value="HTH-TYPE TRANSCRIPTIONAL REGULATOR YJDC"/>
    <property type="match status" value="1"/>
</dbReference>
<evidence type="ECO:0000256" key="3">
    <source>
        <dbReference type="ARBA" id="ARBA00023163"/>
    </source>
</evidence>
<dbReference type="EMBL" id="LVWI01000002">
    <property type="protein sequence ID" value="OKP91017.1"/>
    <property type="molecule type" value="Genomic_DNA"/>
</dbReference>
<dbReference type="SUPFAM" id="SSF46689">
    <property type="entry name" value="Homeodomain-like"/>
    <property type="match status" value="1"/>
</dbReference>
<protein>
    <submittedName>
        <fullName evidence="6">TetR family transcriptional regulator</fullName>
    </submittedName>
</protein>
<dbReference type="PRINTS" id="PR00455">
    <property type="entry name" value="HTHTETR"/>
</dbReference>
<evidence type="ECO:0000256" key="2">
    <source>
        <dbReference type="ARBA" id="ARBA00023125"/>
    </source>
</evidence>